<evidence type="ECO:0000313" key="3">
    <source>
        <dbReference type="EMBL" id="SDU64346.1"/>
    </source>
</evidence>
<dbReference type="Pfam" id="PF10546">
    <property type="entry name" value="P63C"/>
    <property type="match status" value="1"/>
</dbReference>
<dbReference type="STRING" id="158898.SAMN04488548_1342912"/>
<dbReference type="Proteomes" id="UP000183180">
    <property type="component" value="Unassembled WGS sequence"/>
</dbReference>
<name>A0A1H2K7M1_9ACTN</name>
<dbReference type="RefSeq" id="WP_074851489.1">
    <property type="nucleotide sequence ID" value="NZ_FNLM01000034.1"/>
</dbReference>
<organism evidence="3 4">
    <name type="scientific">Gordonia westfalica</name>
    <dbReference type="NCBI Taxonomy" id="158898"/>
    <lineage>
        <taxon>Bacteria</taxon>
        <taxon>Bacillati</taxon>
        <taxon>Actinomycetota</taxon>
        <taxon>Actinomycetes</taxon>
        <taxon>Mycobacteriales</taxon>
        <taxon>Gordoniaceae</taxon>
        <taxon>Gordonia</taxon>
    </lineage>
</organism>
<evidence type="ECO:0000259" key="2">
    <source>
        <dbReference type="Pfam" id="PF10546"/>
    </source>
</evidence>
<dbReference type="OrthoDB" id="4762429at2"/>
<dbReference type="InterPro" id="IPR018874">
    <property type="entry name" value="Phage_Mx8_p63_C"/>
</dbReference>
<reference evidence="3 4" key="1">
    <citation type="submission" date="2016-10" db="EMBL/GenBank/DDBJ databases">
        <authorList>
            <person name="de Groot N.N."/>
        </authorList>
    </citation>
    <scope>NUCLEOTIDE SEQUENCE [LARGE SCALE GENOMIC DNA]</scope>
    <source>
        <strain evidence="3 4">DSM 44215</strain>
    </source>
</reference>
<feature type="region of interest" description="Disordered" evidence="1">
    <location>
        <begin position="1"/>
        <end position="30"/>
    </location>
</feature>
<proteinExistence type="predicted"/>
<dbReference type="AlphaFoldDB" id="A0A1H2K7M1"/>
<evidence type="ECO:0000256" key="1">
    <source>
        <dbReference type="SAM" id="MobiDB-lite"/>
    </source>
</evidence>
<gene>
    <name evidence="3" type="ORF">SAMN04488548_1342912</name>
</gene>
<sequence>MTSKQKPASTGVEPPPAAAGGRARAKALTPAERSAIAKKAATDRWSVEAPPAICGSADSPLTIGGIEIECYVLKDGTRVITQASFMRSIGRNPRGSGLADENLPPFLRTQSIRPYITDDIVAASRPITFTLPRGGRAKGFRAELLPVVCELYLKARHDGILPANQEHIAAQAEILVRGLAQTGIIALVDEATGYQEIRARDALAKILESFVEKELQPWVRTFPDDFYKEMFRLRDLEYPPKDGLGARPQYFGLFTNDIVYKRLAPGVLEELKRVQRKGKTGKPKDKLFQHLTQNTGYPKLREHLGSVVAIMKMSPDWDTFKQNLDRIHPKYDETIPLDFDAR</sequence>
<evidence type="ECO:0000313" key="4">
    <source>
        <dbReference type="Proteomes" id="UP000183180"/>
    </source>
</evidence>
<dbReference type="EMBL" id="FNLM01000034">
    <property type="protein sequence ID" value="SDU64346.1"/>
    <property type="molecule type" value="Genomic_DNA"/>
</dbReference>
<protein>
    <submittedName>
        <fullName evidence="3">p63C domain-containing protein</fullName>
    </submittedName>
</protein>
<feature type="domain" description="Bacteriophage Mx8 p63 C-terminal" evidence="2">
    <location>
        <begin position="206"/>
        <end position="300"/>
    </location>
</feature>
<accession>A0A1H2K7M1</accession>